<feature type="transmembrane region" description="Helical" evidence="5">
    <location>
        <begin position="241"/>
        <end position="259"/>
    </location>
</feature>
<comment type="similarity">
    <text evidence="5">Belongs to the 4-toluene sulfonate uptake permease (TSUP) (TC 2.A.102) family.</text>
</comment>
<feature type="transmembrane region" description="Helical" evidence="5">
    <location>
        <begin position="6"/>
        <end position="39"/>
    </location>
</feature>
<name>A0ABV7IP88_9SPHN</name>
<keyword evidence="4 5" id="KW-0472">Membrane</keyword>
<accession>A0ABV7IP88</accession>
<keyword evidence="5" id="KW-1003">Cell membrane</keyword>
<feature type="transmembrane region" description="Helical" evidence="5">
    <location>
        <begin position="72"/>
        <end position="91"/>
    </location>
</feature>
<evidence type="ECO:0000256" key="5">
    <source>
        <dbReference type="RuleBase" id="RU363041"/>
    </source>
</evidence>
<dbReference type="Proteomes" id="UP001595604">
    <property type="component" value="Unassembled WGS sequence"/>
</dbReference>
<evidence type="ECO:0000256" key="1">
    <source>
        <dbReference type="ARBA" id="ARBA00004141"/>
    </source>
</evidence>
<sequence>MDPQMIAAGLAAGAAIGLVLGLVGGGGSIIAVPLLVYLVGVASPHAAIGTAAVAVALNALAGLAGHARAGTVKWPCALTFSLAGVAGATMGAHLGKAMDGQRLLALFGAMMVVVGLAMLRPRRSPENPDVRLTRASAGSLLPRLVPAGLGVGLLAGFFGIGGGFLIVPALIAATGMPLRSAVGTSLVSVAALGLTTAASYALSGYVEWGLVALLVAGGLAGALIGIAAGKRLAGAKRAMEIGFALLVVAVGAYVVVRGLG</sequence>
<reference evidence="7" key="1">
    <citation type="journal article" date="2019" name="Int. J. Syst. Evol. Microbiol.">
        <title>The Global Catalogue of Microorganisms (GCM) 10K type strain sequencing project: providing services to taxonomists for standard genome sequencing and annotation.</title>
        <authorList>
            <consortium name="The Broad Institute Genomics Platform"/>
            <consortium name="The Broad Institute Genome Sequencing Center for Infectious Disease"/>
            <person name="Wu L."/>
            <person name="Ma J."/>
        </authorList>
    </citation>
    <scope>NUCLEOTIDE SEQUENCE [LARGE SCALE GENOMIC DNA]</scope>
    <source>
        <strain evidence="7">KCTC 42984</strain>
    </source>
</reference>
<dbReference type="PANTHER" id="PTHR43701:SF2">
    <property type="entry name" value="MEMBRANE TRANSPORTER PROTEIN YJNA-RELATED"/>
    <property type="match status" value="1"/>
</dbReference>
<dbReference type="InterPro" id="IPR051598">
    <property type="entry name" value="TSUP/Inactive_protease-like"/>
</dbReference>
<comment type="caution">
    <text evidence="6">The sequence shown here is derived from an EMBL/GenBank/DDBJ whole genome shotgun (WGS) entry which is preliminary data.</text>
</comment>
<organism evidence="6 7">
    <name type="scientific">Novosphingobium bradum</name>
    <dbReference type="NCBI Taxonomy" id="1737444"/>
    <lineage>
        <taxon>Bacteria</taxon>
        <taxon>Pseudomonadati</taxon>
        <taxon>Pseudomonadota</taxon>
        <taxon>Alphaproteobacteria</taxon>
        <taxon>Sphingomonadales</taxon>
        <taxon>Sphingomonadaceae</taxon>
        <taxon>Novosphingobium</taxon>
    </lineage>
</organism>
<evidence type="ECO:0000313" key="7">
    <source>
        <dbReference type="Proteomes" id="UP001595604"/>
    </source>
</evidence>
<dbReference type="InterPro" id="IPR002781">
    <property type="entry name" value="TM_pro_TauE-like"/>
</dbReference>
<evidence type="ECO:0000256" key="2">
    <source>
        <dbReference type="ARBA" id="ARBA00022692"/>
    </source>
</evidence>
<evidence type="ECO:0000256" key="3">
    <source>
        <dbReference type="ARBA" id="ARBA00022989"/>
    </source>
</evidence>
<keyword evidence="2 5" id="KW-0812">Transmembrane</keyword>
<comment type="subcellular location">
    <subcellularLocation>
        <location evidence="5">Cell membrane</location>
        <topology evidence="5">Multi-pass membrane protein</topology>
    </subcellularLocation>
    <subcellularLocation>
        <location evidence="1">Membrane</location>
        <topology evidence="1">Multi-pass membrane protein</topology>
    </subcellularLocation>
</comment>
<dbReference type="RefSeq" id="WP_379509178.1">
    <property type="nucleotide sequence ID" value="NZ_JBHRTQ010000007.1"/>
</dbReference>
<feature type="transmembrane region" description="Helical" evidence="5">
    <location>
        <begin position="103"/>
        <end position="119"/>
    </location>
</feature>
<gene>
    <name evidence="6" type="ORF">ACFOD9_05965</name>
</gene>
<protein>
    <recommendedName>
        <fullName evidence="5">Probable membrane transporter protein</fullName>
    </recommendedName>
</protein>
<keyword evidence="7" id="KW-1185">Reference proteome</keyword>
<evidence type="ECO:0000256" key="4">
    <source>
        <dbReference type="ARBA" id="ARBA00023136"/>
    </source>
</evidence>
<dbReference type="PANTHER" id="PTHR43701">
    <property type="entry name" value="MEMBRANE TRANSPORTER PROTEIN MJ0441-RELATED"/>
    <property type="match status" value="1"/>
</dbReference>
<keyword evidence="3 5" id="KW-1133">Transmembrane helix</keyword>
<feature type="transmembrane region" description="Helical" evidence="5">
    <location>
        <begin position="180"/>
        <end position="202"/>
    </location>
</feature>
<dbReference type="Pfam" id="PF01925">
    <property type="entry name" value="TauE"/>
    <property type="match status" value="1"/>
</dbReference>
<proteinExistence type="inferred from homology"/>
<feature type="transmembrane region" description="Helical" evidence="5">
    <location>
        <begin position="208"/>
        <end position="229"/>
    </location>
</feature>
<dbReference type="EMBL" id="JBHRTQ010000007">
    <property type="protein sequence ID" value="MFC3173792.1"/>
    <property type="molecule type" value="Genomic_DNA"/>
</dbReference>
<feature type="transmembrane region" description="Helical" evidence="5">
    <location>
        <begin position="149"/>
        <end position="173"/>
    </location>
</feature>
<evidence type="ECO:0000313" key="6">
    <source>
        <dbReference type="EMBL" id="MFC3173792.1"/>
    </source>
</evidence>